<name>A0ABU0E3Q4_9FIRM</name>
<organism evidence="2 3">
    <name type="scientific">Breznakia pachnodae</name>
    <dbReference type="NCBI Taxonomy" id="265178"/>
    <lineage>
        <taxon>Bacteria</taxon>
        <taxon>Bacillati</taxon>
        <taxon>Bacillota</taxon>
        <taxon>Erysipelotrichia</taxon>
        <taxon>Erysipelotrichales</taxon>
        <taxon>Erysipelotrichaceae</taxon>
        <taxon>Breznakia</taxon>
    </lineage>
</organism>
<keyword evidence="3" id="KW-1185">Reference proteome</keyword>
<dbReference type="EMBL" id="JAUSUR010000004">
    <property type="protein sequence ID" value="MDQ0361528.1"/>
    <property type="molecule type" value="Genomic_DNA"/>
</dbReference>
<feature type="domain" description="Carrier" evidence="1">
    <location>
        <begin position="1"/>
        <end position="78"/>
    </location>
</feature>
<comment type="caution">
    <text evidence="2">The sequence shown here is derived from an EMBL/GenBank/DDBJ whole genome shotgun (WGS) entry which is preliminary data.</text>
</comment>
<evidence type="ECO:0000313" key="2">
    <source>
        <dbReference type="EMBL" id="MDQ0361528.1"/>
    </source>
</evidence>
<gene>
    <name evidence="2" type="ORF">J2S15_002278</name>
</gene>
<accession>A0ABU0E3Q4</accession>
<dbReference type="Proteomes" id="UP001230220">
    <property type="component" value="Unassembled WGS sequence"/>
</dbReference>
<dbReference type="Gene3D" id="1.10.1200.10">
    <property type="entry name" value="ACP-like"/>
    <property type="match status" value="1"/>
</dbReference>
<dbReference type="Pfam" id="PF00550">
    <property type="entry name" value="PP-binding"/>
    <property type="match status" value="1"/>
</dbReference>
<proteinExistence type="predicted"/>
<dbReference type="InterPro" id="IPR009081">
    <property type="entry name" value="PP-bd_ACP"/>
</dbReference>
<protein>
    <submittedName>
        <fullName evidence="2">Acyl carrier protein</fullName>
    </submittedName>
</protein>
<dbReference type="RefSeq" id="WP_307408338.1">
    <property type="nucleotide sequence ID" value="NZ_JAUSUR010000004.1"/>
</dbReference>
<dbReference type="InterPro" id="IPR036736">
    <property type="entry name" value="ACP-like_sf"/>
</dbReference>
<dbReference type="SUPFAM" id="SSF47336">
    <property type="entry name" value="ACP-like"/>
    <property type="match status" value="1"/>
</dbReference>
<evidence type="ECO:0000313" key="3">
    <source>
        <dbReference type="Proteomes" id="UP001230220"/>
    </source>
</evidence>
<reference evidence="2 3" key="1">
    <citation type="submission" date="2023-07" db="EMBL/GenBank/DDBJ databases">
        <title>Genomic Encyclopedia of Type Strains, Phase IV (KMG-IV): sequencing the most valuable type-strain genomes for metagenomic binning, comparative biology and taxonomic classification.</title>
        <authorList>
            <person name="Goeker M."/>
        </authorList>
    </citation>
    <scope>NUCLEOTIDE SEQUENCE [LARGE SCALE GENOMIC DNA]</scope>
    <source>
        <strain evidence="2 3">DSM 16784</strain>
    </source>
</reference>
<evidence type="ECO:0000259" key="1">
    <source>
        <dbReference type="PROSITE" id="PS50075"/>
    </source>
</evidence>
<dbReference type="PROSITE" id="PS50075">
    <property type="entry name" value="CARRIER"/>
    <property type="match status" value="1"/>
</dbReference>
<sequence>MVKQSILKIIKNCIEREQVHVTNVTIESSLVDDLFFDSLSFIRLLIEIEDHFSIEIESIDYKNIKKVSDLIEAVEKYI</sequence>